<gene>
    <name evidence="7" type="ORF">MO867_04285</name>
</gene>
<dbReference type="GO" id="GO:0003993">
    <property type="term" value="F:acid phosphatase activity"/>
    <property type="evidence" value="ECO:0007669"/>
    <property type="project" value="InterPro"/>
</dbReference>
<keyword evidence="2" id="KW-0964">Secreted</keyword>
<dbReference type="EMBL" id="JALBWM010000011">
    <property type="protein sequence ID" value="MCO1333553.1"/>
    <property type="molecule type" value="Genomic_DNA"/>
</dbReference>
<evidence type="ECO:0000313" key="7">
    <source>
        <dbReference type="EMBL" id="MCO1333553.1"/>
    </source>
</evidence>
<dbReference type="PANTHER" id="PTHR22953">
    <property type="entry name" value="ACID PHOSPHATASE RELATED"/>
    <property type="match status" value="1"/>
</dbReference>
<feature type="domain" description="Carbohydrate-binding module family 96" evidence="6">
    <location>
        <begin position="449"/>
        <end position="607"/>
    </location>
</feature>
<evidence type="ECO:0000259" key="5">
    <source>
        <dbReference type="Pfam" id="PF16656"/>
    </source>
</evidence>
<evidence type="ECO:0000313" key="8">
    <source>
        <dbReference type="Proteomes" id="UP001139028"/>
    </source>
</evidence>
<organism evidence="7 8">
    <name type="scientific">Microbulbifer okhotskensis</name>
    <dbReference type="NCBI Taxonomy" id="2926617"/>
    <lineage>
        <taxon>Bacteria</taxon>
        <taxon>Pseudomonadati</taxon>
        <taxon>Pseudomonadota</taxon>
        <taxon>Gammaproteobacteria</taxon>
        <taxon>Cellvibrionales</taxon>
        <taxon>Microbulbiferaceae</taxon>
        <taxon>Microbulbifer</taxon>
    </lineage>
</organism>
<dbReference type="InterPro" id="IPR015914">
    <property type="entry name" value="PAPs_N"/>
</dbReference>
<dbReference type="Gene3D" id="3.60.21.10">
    <property type="match status" value="1"/>
</dbReference>
<dbReference type="GO" id="GO:0005576">
    <property type="term" value="C:extracellular region"/>
    <property type="evidence" value="ECO:0007669"/>
    <property type="project" value="UniProtKB-SubCell"/>
</dbReference>
<evidence type="ECO:0000256" key="3">
    <source>
        <dbReference type="ARBA" id="ARBA00022729"/>
    </source>
</evidence>
<feature type="chain" id="PRO_5040849395" evidence="4">
    <location>
        <begin position="23"/>
        <end position="782"/>
    </location>
</feature>
<evidence type="ECO:0000256" key="1">
    <source>
        <dbReference type="ARBA" id="ARBA00004613"/>
    </source>
</evidence>
<dbReference type="InterPro" id="IPR039331">
    <property type="entry name" value="PAPs-like"/>
</dbReference>
<feature type="signal peptide" evidence="4">
    <location>
        <begin position="1"/>
        <end position="22"/>
    </location>
</feature>
<protein>
    <submittedName>
        <fullName evidence="7">DNRLRE domain-containing protein</fullName>
    </submittedName>
</protein>
<dbReference type="InterPro" id="IPR029052">
    <property type="entry name" value="Metallo-depent_PP-like"/>
</dbReference>
<evidence type="ECO:0000259" key="6">
    <source>
        <dbReference type="Pfam" id="PF24517"/>
    </source>
</evidence>
<dbReference type="InterPro" id="IPR008963">
    <property type="entry name" value="Purple_acid_Pase-like_N"/>
</dbReference>
<dbReference type="GO" id="GO:0046872">
    <property type="term" value="F:metal ion binding"/>
    <property type="evidence" value="ECO:0007669"/>
    <property type="project" value="InterPro"/>
</dbReference>
<proteinExistence type="predicted"/>
<dbReference type="PANTHER" id="PTHR22953:SF153">
    <property type="entry name" value="PURPLE ACID PHOSPHATASE"/>
    <property type="match status" value="1"/>
</dbReference>
<dbReference type="Proteomes" id="UP001139028">
    <property type="component" value="Unassembled WGS sequence"/>
</dbReference>
<reference evidence="7" key="1">
    <citation type="journal article" date="2022" name="Arch. Microbiol.">
        <title>Microbulbifer okhotskensis sp. nov., isolated from a deep bottom sediment of the Okhotsk Sea.</title>
        <authorList>
            <person name="Romanenko L."/>
            <person name="Kurilenko V."/>
            <person name="Otstavnykh N."/>
            <person name="Velansky P."/>
            <person name="Isaeva M."/>
            <person name="Mikhailov V."/>
        </authorList>
    </citation>
    <scope>NUCLEOTIDE SEQUENCE</scope>
    <source>
        <strain evidence="7">OS29</strain>
    </source>
</reference>
<dbReference type="NCBIfam" id="NF033679">
    <property type="entry name" value="DNRLRE_dom"/>
    <property type="match status" value="2"/>
</dbReference>
<keyword evidence="3 4" id="KW-0732">Signal</keyword>
<dbReference type="Pfam" id="PF24517">
    <property type="entry name" value="CBM96"/>
    <property type="match status" value="2"/>
</dbReference>
<keyword evidence="8" id="KW-1185">Reference proteome</keyword>
<dbReference type="RefSeq" id="WP_252464943.1">
    <property type="nucleotide sequence ID" value="NZ_JALBWM010000011.1"/>
</dbReference>
<accession>A0A9X2J3Y3</accession>
<comment type="caution">
    <text evidence="7">The sequence shown here is derived from an EMBL/GenBank/DDBJ whole genome shotgun (WGS) entry which is preliminary data.</text>
</comment>
<dbReference type="InterPro" id="IPR055372">
    <property type="entry name" value="CBM96"/>
</dbReference>
<dbReference type="Gene3D" id="2.60.40.380">
    <property type="entry name" value="Purple acid phosphatase-like, N-terminal"/>
    <property type="match status" value="1"/>
</dbReference>
<evidence type="ECO:0000256" key="2">
    <source>
        <dbReference type="ARBA" id="ARBA00022525"/>
    </source>
</evidence>
<dbReference type="SUPFAM" id="SSF56300">
    <property type="entry name" value="Metallo-dependent phosphatases"/>
    <property type="match status" value="1"/>
</dbReference>
<feature type="domain" description="Purple acid phosphatase N-terminal" evidence="5">
    <location>
        <begin position="26"/>
        <end position="114"/>
    </location>
</feature>
<evidence type="ECO:0000256" key="4">
    <source>
        <dbReference type="SAM" id="SignalP"/>
    </source>
</evidence>
<name>A0A9X2J3Y3_9GAMM</name>
<sequence>MRRILSGAFSISTLIFAIDASAATKHHRLAWDGDASISAVIGFSPDGSSNNPYINFGYSTNEESWNSQSINSTYTFDGSLNSHFVRLEDLTPNSAIYYRICDQDGCGDRFWFKTAPSDKTPFVVIAGGDTRTGHTTRREGNALLAKIRPLAVMHGGDFTNANSASEMDEFLDDWALTYSDDSIDGYSYKRIYPLIPTHGNHEDGNYSTTCQVFGIDFNGDGTCNPSDTYGAVQISPLLRVYTLNSQFQDSGWSSYATAMNNWLENDLSSSGAYSNWRFAQYHKPMFPHYSGKSENPTLFNWWAHPFYDFAMNLVVESDTHLTKLTEAVAPSNNDFSISDSGGTVYVGEGSWGAPARSANDAKFWTIDMASIQQYKVIQVSPEQLIVRTAQFDNTAHTLSREERANDPIVLPQNINWWSANRIGKTMTLAQNTSGRSIIVEDGNSGSTLSLPVSDDTFISSRYASSNFNGDSDGLLADGSDSTYGSLYSLIQFDLSDLSTCSAISAVELELNITNRSSNSYGIYLAGTDWEEDSATWNTVAGSAVLSLLATSFVPSTTGILTIDLTSTGILDSWQTTGNTGLAIASLNGSNGVDITSKESGITPVLKVLAECGGNASEKVSLVASDDVFISSRAEDNNFNADGDGLLADGSDLIYGKIYSLIRFDLADLQCTQYIDATLEVNVTNTSSNSYGIYLATKDWREQTATWDSVGGDNILGLQANSFTPSSTGRHLINLQSSGIIDNWLNGNNTGLIIASEGGINGLDMSSKESGQSPLLALETVCK</sequence>
<dbReference type="SUPFAM" id="SSF49363">
    <property type="entry name" value="Purple acid phosphatase, N-terminal domain"/>
    <property type="match status" value="1"/>
</dbReference>
<dbReference type="Pfam" id="PF16656">
    <property type="entry name" value="Pur_ac_phosph_N"/>
    <property type="match status" value="1"/>
</dbReference>
<dbReference type="AlphaFoldDB" id="A0A9X2J3Y3"/>
<comment type="subcellular location">
    <subcellularLocation>
        <location evidence="1">Secreted</location>
    </subcellularLocation>
</comment>
<feature type="domain" description="Carbohydrate-binding module family 96" evidence="6">
    <location>
        <begin position="619"/>
        <end position="778"/>
    </location>
</feature>